<keyword evidence="6 12" id="KW-0653">Protein transport</keyword>
<dbReference type="InterPro" id="IPR038552">
    <property type="entry name" value="Tim21_IMS_sf"/>
</dbReference>
<feature type="transmembrane region" description="Helical" evidence="12">
    <location>
        <begin position="74"/>
        <end position="93"/>
    </location>
</feature>
<evidence type="ECO:0000256" key="2">
    <source>
        <dbReference type="ARBA" id="ARBA00010867"/>
    </source>
</evidence>
<keyword evidence="12" id="KW-0999">Mitochondrion inner membrane</keyword>
<feature type="compositionally biased region" description="Polar residues" evidence="13">
    <location>
        <begin position="37"/>
        <end position="47"/>
    </location>
</feature>
<evidence type="ECO:0000256" key="9">
    <source>
        <dbReference type="ARBA" id="ARBA00023010"/>
    </source>
</evidence>
<feature type="region of interest" description="Disordered" evidence="13">
    <location>
        <begin position="203"/>
        <end position="223"/>
    </location>
</feature>
<sequence length="223" mass="25560">MTSQLLIRSLLLRNRIPSHCLGSVTSIFKISRSYASTQPKSSSSLTEAKQRSELSEEVKPLGEKIKENTKTASYMGVILLGITVTGVMFFAIFRELFSSQSPNNVYSEALEKCKNDTRIQDALGAPIKGFGEETRRGRRRHVAHTVYEKDGRLYMRMQFYIQGIRNKGTVHLEMRMNDKGKYEYRYLFVQLDYYPHQTIVLEDNRSSDPVPQGNQGYSLQTLN</sequence>
<evidence type="ECO:0000256" key="7">
    <source>
        <dbReference type="ARBA" id="ARBA00022946"/>
    </source>
</evidence>
<evidence type="ECO:0000256" key="11">
    <source>
        <dbReference type="ARBA" id="ARBA00023136"/>
    </source>
</evidence>
<dbReference type="EMBL" id="UFQT01000775">
    <property type="protein sequence ID" value="SSX27143.1"/>
    <property type="molecule type" value="Genomic_DNA"/>
</dbReference>
<evidence type="ECO:0000256" key="3">
    <source>
        <dbReference type="ARBA" id="ARBA00020726"/>
    </source>
</evidence>
<dbReference type="EMBL" id="UFQS01000775">
    <property type="protein sequence ID" value="SSX06798.1"/>
    <property type="molecule type" value="Genomic_DNA"/>
</dbReference>
<protein>
    <recommendedName>
        <fullName evidence="3 12">Mitochondrial import inner membrane translocase subunit Tim21</fullName>
    </recommendedName>
</protein>
<reference evidence="15" key="2">
    <citation type="submission" date="2018-07" db="EMBL/GenBank/DDBJ databases">
        <authorList>
            <person name="Quirk P.G."/>
            <person name="Krulwich T.A."/>
        </authorList>
    </citation>
    <scope>NUCLEOTIDE SEQUENCE</scope>
</reference>
<evidence type="ECO:0000256" key="8">
    <source>
        <dbReference type="ARBA" id="ARBA00022989"/>
    </source>
</evidence>
<dbReference type="InterPro" id="IPR013261">
    <property type="entry name" value="Tim21"/>
</dbReference>
<accession>A0A336MEB7</accession>
<keyword evidence="4 12" id="KW-0813">Transport</keyword>
<keyword evidence="5 12" id="KW-0812">Transmembrane</keyword>
<evidence type="ECO:0000256" key="1">
    <source>
        <dbReference type="ARBA" id="ARBA00004304"/>
    </source>
</evidence>
<comment type="similarity">
    <text evidence="2 12">Belongs to the TIM21 family.</text>
</comment>
<feature type="compositionally biased region" description="Basic and acidic residues" evidence="13">
    <location>
        <begin position="48"/>
        <end position="60"/>
    </location>
</feature>
<dbReference type="Pfam" id="PF08294">
    <property type="entry name" value="TIM21"/>
    <property type="match status" value="1"/>
</dbReference>
<dbReference type="OMA" id="WRFLYVE"/>
<keyword evidence="7" id="KW-0809">Transit peptide</keyword>
<evidence type="ECO:0000313" key="14">
    <source>
        <dbReference type="EMBL" id="SSX06798.1"/>
    </source>
</evidence>
<evidence type="ECO:0000256" key="10">
    <source>
        <dbReference type="ARBA" id="ARBA00023128"/>
    </source>
</evidence>
<feature type="region of interest" description="Disordered" evidence="13">
    <location>
        <begin position="37"/>
        <end position="60"/>
    </location>
</feature>
<evidence type="ECO:0000256" key="5">
    <source>
        <dbReference type="ARBA" id="ARBA00022692"/>
    </source>
</evidence>
<gene>
    <name evidence="15" type="primary">CSON014206</name>
</gene>
<comment type="function">
    <text evidence="12">Essential component of the TIM23 complex, a complex that mediates the translocation of transit peptide-containing proteins across the mitochondrial inner membrane.</text>
</comment>
<comment type="subunit">
    <text evidence="12">Component of the TIM23 complex.</text>
</comment>
<evidence type="ECO:0000256" key="13">
    <source>
        <dbReference type="SAM" id="MobiDB-lite"/>
    </source>
</evidence>
<keyword evidence="10 12" id="KW-0496">Mitochondrion</keyword>
<reference evidence="14" key="1">
    <citation type="submission" date="2018-04" db="EMBL/GenBank/DDBJ databases">
        <authorList>
            <person name="Go L.Y."/>
            <person name="Mitchell J.A."/>
        </authorList>
    </citation>
    <scope>NUCLEOTIDE SEQUENCE</scope>
    <source>
        <tissue evidence="14">Whole organism</tissue>
    </source>
</reference>
<dbReference type="PANTHER" id="PTHR13032">
    <property type="entry name" value="MITOCHONDRIAL IMPORT INNER MEMBRANE TRANSLOCASE SUBUNIT TIM21"/>
    <property type="match status" value="1"/>
</dbReference>
<comment type="subcellular location">
    <subcellularLocation>
        <location evidence="12">Mitochondrion inner membrane</location>
        <topology evidence="12">Single-pass membrane protein</topology>
    </subcellularLocation>
    <subcellularLocation>
        <location evidence="1">Mitochondrion membrane</location>
        <topology evidence="1">Single-pass membrane protein</topology>
    </subcellularLocation>
</comment>
<evidence type="ECO:0000256" key="12">
    <source>
        <dbReference type="RuleBase" id="RU367142"/>
    </source>
</evidence>
<evidence type="ECO:0000256" key="6">
    <source>
        <dbReference type="ARBA" id="ARBA00022927"/>
    </source>
</evidence>
<keyword evidence="11 12" id="KW-0472">Membrane</keyword>
<proteinExistence type="inferred from homology"/>
<dbReference type="Gene3D" id="3.10.450.320">
    <property type="entry name" value="Mitochondrial import inner membrane translocase subunit Tim21"/>
    <property type="match status" value="1"/>
</dbReference>
<dbReference type="AlphaFoldDB" id="A0A336MEB7"/>
<evidence type="ECO:0000313" key="15">
    <source>
        <dbReference type="EMBL" id="SSX27143.1"/>
    </source>
</evidence>
<organism evidence="15">
    <name type="scientific">Culicoides sonorensis</name>
    <name type="common">Biting midge</name>
    <dbReference type="NCBI Taxonomy" id="179676"/>
    <lineage>
        <taxon>Eukaryota</taxon>
        <taxon>Metazoa</taxon>
        <taxon>Ecdysozoa</taxon>
        <taxon>Arthropoda</taxon>
        <taxon>Hexapoda</taxon>
        <taxon>Insecta</taxon>
        <taxon>Pterygota</taxon>
        <taxon>Neoptera</taxon>
        <taxon>Endopterygota</taxon>
        <taxon>Diptera</taxon>
        <taxon>Nematocera</taxon>
        <taxon>Chironomoidea</taxon>
        <taxon>Ceratopogonidae</taxon>
        <taxon>Ceratopogoninae</taxon>
        <taxon>Culicoides</taxon>
        <taxon>Monoculicoides</taxon>
    </lineage>
</organism>
<keyword evidence="9 12" id="KW-0811">Translocation</keyword>
<feature type="compositionally biased region" description="Polar residues" evidence="13">
    <location>
        <begin position="207"/>
        <end position="223"/>
    </location>
</feature>
<name>A0A336MEB7_CULSO</name>
<dbReference type="GO" id="GO:0030150">
    <property type="term" value="P:protein import into mitochondrial matrix"/>
    <property type="evidence" value="ECO:0007669"/>
    <property type="project" value="UniProtKB-UniRule"/>
</dbReference>
<dbReference type="GO" id="GO:0005744">
    <property type="term" value="C:TIM23 mitochondrial import inner membrane translocase complex"/>
    <property type="evidence" value="ECO:0007669"/>
    <property type="project" value="UniProtKB-UniRule"/>
</dbReference>
<dbReference type="FunFam" id="3.10.450.320:FF:000001">
    <property type="entry name" value="Mitochondrial import inner membrane translocase subunit Tim21"/>
    <property type="match status" value="1"/>
</dbReference>
<dbReference type="VEuPathDB" id="VectorBase:CSON014206"/>
<keyword evidence="8 12" id="KW-1133">Transmembrane helix</keyword>
<dbReference type="PANTHER" id="PTHR13032:SF6">
    <property type="entry name" value="MITOCHONDRIAL IMPORT INNER MEMBRANE TRANSLOCASE SUBUNIT TIM21"/>
    <property type="match status" value="1"/>
</dbReference>
<evidence type="ECO:0000256" key="4">
    <source>
        <dbReference type="ARBA" id="ARBA00022448"/>
    </source>
</evidence>